<evidence type="ECO:0000256" key="1">
    <source>
        <dbReference type="SAM" id="Phobius"/>
    </source>
</evidence>
<evidence type="ECO:0000313" key="3">
    <source>
        <dbReference type="Proteomes" id="UP000265566"/>
    </source>
</evidence>
<proteinExistence type="predicted"/>
<name>A0A396JL70_MEDTR</name>
<reference evidence="3" key="1">
    <citation type="journal article" date="2018" name="Nat. Plants">
        <title>Whole-genome landscape of Medicago truncatula symbiotic genes.</title>
        <authorList>
            <person name="Pecrix Y."/>
            <person name="Staton S.E."/>
            <person name="Sallet E."/>
            <person name="Lelandais-Briere C."/>
            <person name="Moreau S."/>
            <person name="Carrere S."/>
            <person name="Blein T."/>
            <person name="Jardinaud M.F."/>
            <person name="Latrasse D."/>
            <person name="Zouine M."/>
            <person name="Zahm M."/>
            <person name="Kreplak J."/>
            <person name="Mayjonade B."/>
            <person name="Satge C."/>
            <person name="Perez M."/>
            <person name="Cauet S."/>
            <person name="Marande W."/>
            <person name="Chantry-Darmon C."/>
            <person name="Lopez-Roques C."/>
            <person name="Bouchez O."/>
            <person name="Berard A."/>
            <person name="Debelle F."/>
            <person name="Munos S."/>
            <person name="Bendahmane A."/>
            <person name="Berges H."/>
            <person name="Niebel A."/>
            <person name="Buitink J."/>
            <person name="Frugier F."/>
            <person name="Benhamed M."/>
            <person name="Crespi M."/>
            <person name="Gouzy J."/>
            <person name="Gamas P."/>
        </authorList>
    </citation>
    <scope>NUCLEOTIDE SEQUENCE [LARGE SCALE GENOMIC DNA]</scope>
    <source>
        <strain evidence="3">cv. Jemalong A17</strain>
    </source>
</reference>
<dbReference type="Gramene" id="rna2675">
    <property type="protein sequence ID" value="RHN78999.1"/>
    <property type="gene ID" value="gene2675"/>
</dbReference>
<dbReference type="Proteomes" id="UP000265566">
    <property type="component" value="Chromosome 1"/>
</dbReference>
<organism evidence="2 3">
    <name type="scientific">Medicago truncatula</name>
    <name type="common">Barrel medic</name>
    <name type="synonym">Medicago tribuloides</name>
    <dbReference type="NCBI Taxonomy" id="3880"/>
    <lineage>
        <taxon>Eukaryota</taxon>
        <taxon>Viridiplantae</taxon>
        <taxon>Streptophyta</taxon>
        <taxon>Embryophyta</taxon>
        <taxon>Tracheophyta</taxon>
        <taxon>Spermatophyta</taxon>
        <taxon>Magnoliopsida</taxon>
        <taxon>eudicotyledons</taxon>
        <taxon>Gunneridae</taxon>
        <taxon>Pentapetalae</taxon>
        <taxon>rosids</taxon>
        <taxon>fabids</taxon>
        <taxon>Fabales</taxon>
        <taxon>Fabaceae</taxon>
        <taxon>Papilionoideae</taxon>
        <taxon>50 kb inversion clade</taxon>
        <taxon>NPAAA clade</taxon>
        <taxon>Hologalegina</taxon>
        <taxon>IRL clade</taxon>
        <taxon>Trifolieae</taxon>
        <taxon>Medicago</taxon>
    </lineage>
</organism>
<evidence type="ECO:0000313" key="2">
    <source>
        <dbReference type="EMBL" id="RHN78999.1"/>
    </source>
</evidence>
<keyword evidence="1" id="KW-0812">Transmembrane</keyword>
<dbReference type="EMBL" id="PSQE01000001">
    <property type="protein sequence ID" value="RHN78999.1"/>
    <property type="molecule type" value="Genomic_DNA"/>
</dbReference>
<keyword evidence="1" id="KW-0472">Membrane</keyword>
<gene>
    <name evidence="2" type="ORF">MtrunA17_Chr1g0172021</name>
</gene>
<feature type="transmembrane region" description="Helical" evidence="1">
    <location>
        <begin position="21"/>
        <end position="44"/>
    </location>
</feature>
<comment type="caution">
    <text evidence="2">The sequence shown here is derived from an EMBL/GenBank/DDBJ whole genome shotgun (WGS) entry which is preliminary data.</text>
</comment>
<sequence length="108" mass="12411">MNFGCCFMLRYVPIRIRRVRLLLVPIGFRCLLVRLVCLICLVVLKTGPDVGMILNSGRFRLETYVYWVCEVVCVDSVLELVVLRIDDDLGVLGFDEFLAFCCFYSVGF</sequence>
<evidence type="ECO:0008006" key="4">
    <source>
        <dbReference type="Google" id="ProtNLM"/>
    </source>
</evidence>
<accession>A0A396JL70</accession>
<keyword evidence="1" id="KW-1133">Transmembrane helix</keyword>
<dbReference type="AlphaFoldDB" id="A0A396JL70"/>
<protein>
    <recommendedName>
        <fullName evidence="4">Transmembrane protein</fullName>
    </recommendedName>
</protein>